<evidence type="ECO:0000256" key="6">
    <source>
        <dbReference type="ARBA" id="ARBA00022692"/>
    </source>
</evidence>
<evidence type="ECO:0000256" key="12">
    <source>
        <dbReference type="ARBA" id="ARBA00023180"/>
    </source>
</evidence>
<dbReference type="PRINTS" id="PR01609">
    <property type="entry name" value="CD36FAMILY"/>
</dbReference>
<dbReference type="AlphaFoldDB" id="A0A182MNC4"/>
<keyword evidence="8 14" id="KW-1133">Transmembrane helix</keyword>
<keyword evidence="6 14" id="KW-0812">Transmembrane</keyword>
<evidence type="ECO:0000256" key="1">
    <source>
        <dbReference type="ARBA" id="ARBA00003156"/>
    </source>
</evidence>
<organism evidence="15 16">
    <name type="scientific">Anopheles culicifacies</name>
    <dbReference type="NCBI Taxonomy" id="139723"/>
    <lineage>
        <taxon>Eukaryota</taxon>
        <taxon>Metazoa</taxon>
        <taxon>Ecdysozoa</taxon>
        <taxon>Arthropoda</taxon>
        <taxon>Hexapoda</taxon>
        <taxon>Insecta</taxon>
        <taxon>Pterygota</taxon>
        <taxon>Neoptera</taxon>
        <taxon>Endopterygota</taxon>
        <taxon>Diptera</taxon>
        <taxon>Nematocera</taxon>
        <taxon>Culicoidea</taxon>
        <taxon>Culicidae</taxon>
        <taxon>Anophelinae</taxon>
        <taxon>Anopheles</taxon>
        <taxon>culicifacies species complex</taxon>
    </lineage>
</organism>
<keyword evidence="12" id="KW-0325">Glycoprotein</keyword>
<keyword evidence="7" id="KW-0552">Olfaction</keyword>
<evidence type="ECO:0000256" key="10">
    <source>
        <dbReference type="ARBA" id="ARBA00023157"/>
    </source>
</evidence>
<keyword evidence="16" id="KW-1185">Reference proteome</keyword>
<dbReference type="GO" id="GO:0005737">
    <property type="term" value="C:cytoplasm"/>
    <property type="evidence" value="ECO:0007669"/>
    <property type="project" value="TreeGrafter"/>
</dbReference>
<dbReference type="PANTHER" id="PTHR11923:SF69">
    <property type="entry name" value="SENSORY NEURON MEMBRANE PROTEIN 1"/>
    <property type="match status" value="1"/>
</dbReference>
<protein>
    <recommendedName>
        <fullName evidence="13">Sensory neuron membrane protein 1</fullName>
    </recommendedName>
</protein>
<evidence type="ECO:0000256" key="9">
    <source>
        <dbReference type="ARBA" id="ARBA00023136"/>
    </source>
</evidence>
<name>A0A182MNC4_9DIPT</name>
<keyword evidence="5" id="KW-0716">Sensory transduction</keyword>
<evidence type="ECO:0000256" key="8">
    <source>
        <dbReference type="ARBA" id="ARBA00022989"/>
    </source>
</evidence>
<dbReference type="GO" id="GO:0005044">
    <property type="term" value="F:scavenger receptor activity"/>
    <property type="evidence" value="ECO:0007669"/>
    <property type="project" value="TreeGrafter"/>
</dbReference>
<sequence>MDLKERNFKKIGLICVLVLVCGMVFSYGLFPAILRFMIKQNVLLKPGTQIRDMFEKIPFPLDFKLHLFNVTNPEDVMRGGKPRVKDIGPLYFDCDRYRDNDLNLDRPANRRQTLVLAERTHECPTA</sequence>
<reference evidence="16" key="1">
    <citation type="submission" date="2013-09" db="EMBL/GenBank/DDBJ databases">
        <title>The Genome Sequence of Anopheles culicifacies species A.</title>
        <authorList>
            <consortium name="The Broad Institute Genomics Platform"/>
            <person name="Neafsey D.E."/>
            <person name="Besansky N."/>
            <person name="Howell P."/>
            <person name="Walton C."/>
            <person name="Young S.K."/>
            <person name="Zeng Q."/>
            <person name="Gargeya S."/>
            <person name="Fitzgerald M."/>
            <person name="Haas B."/>
            <person name="Abouelleil A."/>
            <person name="Allen A.W."/>
            <person name="Alvarado L."/>
            <person name="Arachchi H.M."/>
            <person name="Berlin A.M."/>
            <person name="Chapman S.B."/>
            <person name="Gainer-Dewar J."/>
            <person name="Goldberg J."/>
            <person name="Griggs A."/>
            <person name="Gujja S."/>
            <person name="Hansen M."/>
            <person name="Howarth C."/>
            <person name="Imamovic A."/>
            <person name="Ireland A."/>
            <person name="Larimer J."/>
            <person name="McCowan C."/>
            <person name="Murphy C."/>
            <person name="Pearson M."/>
            <person name="Poon T.W."/>
            <person name="Priest M."/>
            <person name="Roberts A."/>
            <person name="Saif S."/>
            <person name="Shea T."/>
            <person name="Sisk P."/>
            <person name="Sykes S."/>
            <person name="Wortman J."/>
            <person name="Nusbaum C."/>
            <person name="Birren B."/>
        </authorList>
    </citation>
    <scope>NUCLEOTIDE SEQUENCE [LARGE SCALE GENOMIC DNA]</scope>
    <source>
        <strain evidence="16">A-37</strain>
    </source>
</reference>
<comment type="function">
    <text evidence="1">Plays an olfactory role that is not restricted to pheromone sensitivity.</text>
</comment>
<dbReference type="Proteomes" id="UP000075883">
    <property type="component" value="Unassembled WGS sequence"/>
</dbReference>
<evidence type="ECO:0000256" key="14">
    <source>
        <dbReference type="SAM" id="Phobius"/>
    </source>
</evidence>
<feature type="transmembrane region" description="Helical" evidence="14">
    <location>
        <begin position="12"/>
        <end position="34"/>
    </location>
</feature>
<dbReference type="Pfam" id="PF01130">
    <property type="entry name" value="CD36"/>
    <property type="match status" value="1"/>
</dbReference>
<evidence type="ECO:0000313" key="16">
    <source>
        <dbReference type="Proteomes" id="UP000075883"/>
    </source>
</evidence>
<keyword evidence="4" id="KW-1003">Cell membrane</keyword>
<evidence type="ECO:0000256" key="7">
    <source>
        <dbReference type="ARBA" id="ARBA00022725"/>
    </source>
</evidence>
<evidence type="ECO:0000313" key="15">
    <source>
        <dbReference type="EnsemblMetazoa" id="ACUA022413-PA"/>
    </source>
</evidence>
<accession>A0A182MNC4</accession>
<dbReference type="GO" id="GO:0007608">
    <property type="term" value="P:sensory perception of smell"/>
    <property type="evidence" value="ECO:0007669"/>
    <property type="project" value="UniProtKB-KW"/>
</dbReference>
<evidence type="ECO:0000256" key="3">
    <source>
        <dbReference type="ARBA" id="ARBA00010532"/>
    </source>
</evidence>
<reference evidence="15" key="2">
    <citation type="submission" date="2020-05" db="UniProtKB">
        <authorList>
            <consortium name="EnsemblMetazoa"/>
        </authorList>
    </citation>
    <scope>IDENTIFICATION</scope>
    <source>
        <strain evidence="15">A-37</strain>
    </source>
</reference>
<dbReference type="EMBL" id="AXCM01011639">
    <property type="status" value="NOT_ANNOTATED_CDS"/>
    <property type="molecule type" value="Genomic_DNA"/>
</dbReference>
<comment type="subcellular location">
    <subcellularLocation>
        <location evidence="2">Cell membrane</location>
        <topology evidence="2">Multi-pass membrane protein</topology>
    </subcellularLocation>
</comment>
<evidence type="ECO:0000256" key="11">
    <source>
        <dbReference type="ARBA" id="ARBA00023170"/>
    </source>
</evidence>
<evidence type="ECO:0000256" key="13">
    <source>
        <dbReference type="ARBA" id="ARBA00040646"/>
    </source>
</evidence>
<keyword evidence="9 14" id="KW-0472">Membrane</keyword>
<dbReference type="VEuPathDB" id="VectorBase:ACUA022413"/>
<keyword evidence="11" id="KW-0675">Receptor</keyword>
<evidence type="ECO:0000256" key="4">
    <source>
        <dbReference type="ARBA" id="ARBA00022475"/>
    </source>
</evidence>
<comment type="similarity">
    <text evidence="3">Belongs to the CD36 family.</text>
</comment>
<dbReference type="EnsemblMetazoa" id="ACUA022413-RA">
    <property type="protein sequence ID" value="ACUA022413-PA"/>
    <property type="gene ID" value="ACUA022413"/>
</dbReference>
<dbReference type="PANTHER" id="PTHR11923">
    <property type="entry name" value="SCAVENGER RECEPTOR CLASS B TYPE-1 SR-B1"/>
    <property type="match status" value="1"/>
</dbReference>
<evidence type="ECO:0000256" key="2">
    <source>
        <dbReference type="ARBA" id="ARBA00004651"/>
    </source>
</evidence>
<evidence type="ECO:0000256" key="5">
    <source>
        <dbReference type="ARBA" id="ARBA00022606"/>
    </source>
</evidence>
<dbReference type="InterPro" id="IPR002159">
    <property type="entry name" value="CD36_fam"/>
</dbReference>
<proteinExistence type="inferred from homology"/>
<keyword evidence="10" id="KW-1015">Disulfide bond</keyword>
<dbReference type="STRING" id="139723.A0A182MNC4"/>
<dbReference type="GO" id="GO:0005886">
    <property type="term" value="C:plasma membrane"/>
    <property type="evidence" value="ECO:0007669"/>
    <property type="project" value="UniProtKB-SubCell"/>
</dbReference>